<keyword evidence="6" id="KW-0418">Kinase</keyword>
<evidence type="ECO:0000313" key="12">
    <source>
        <dbReference type="EMBL" id="MEM5496712.1"/>
    </source>
</evidence>
<dbReference type="PROSITE" id="PS51093">
    <property type="entry name" value="PTS_EIIA_TYPE_1"/>
    <property type="match status" value="1"/>
</dbReference>
<dbReference type="PANTHER" id="PTHR45008:SF1">
    <property type="entry name" value="PTS SYSTEM GLUCOSE-SPECIFIC EIIA COMPONENT"/>
    <property type="match status" value="1"/>
</dbReference>
<dbReference type="InterPro" id="IPR011055">
    <property type="entry name" value="Dup_hybrid_motif"/>
</dbReference>
<evidence type="ECO:0000256" key="10">
    <source>
        <dbReference type="ARBA" id="ARBA00042873"/>
    </source>
</evidence>
<sequence length="166" mass="18157">MFKSIVAPSPPKTFKKALPVQSPLSGKISPIVNIPNALFSQGMYGDGVAIEPSGYQLFAPYAGIVTALPETAHCITLVAKNGLRFYIQLGMNSHTMMGEGFKRIAKVGQQYKAGDVLLEFDLIKMRRRLDSTLSAFTVQNPQNLSAIQGHYYQAIATKDVAMTLYI</sequence>
<comment type="caution">
    <text evidence="12">The sequence shown here is derived from an EMBL/GenBank/DDBJ whole genome shotgun (WGS) entry which is preliminary data.</text>
</comment>
<reference evidence="12 13" key="1">
    <citation type="submission" date="2024-03" db="EMBL/GenBank/DDBJ databases">
        <title>Community enrichment and isolation of bacterial strains for fucoidan degradation.</title>
        <authorList>
            <person name="Sichert A."/>
        </authorList>
    </citation>
    <scope>NUCLEOTIDE SEQUENCE [LARGE SCALE GENOMIC DNA]</scope>
    <source>
        <strain evidence="12 13">AS12</strain>
    </source>
</reference>
<evidence type="ECO:0000256" key="2">
    <source>
        <dbReference type="ARBA" id="ARBA00022448"/>
    </source>
</evidence>
<dbReference type="InterPro" id="IPR001127">
    <property type="entry name" value="PTS_EIIA_1_perm"/>
</dbReference>
<keyword evidence="2" id="KW-0813">Transport</keyword>
<evidence type="ECO:0000313" key="13">
    <source>
        <dbReference type="Proteomes" id="UP001461163"/>
    </source>
</evidence>
<dbReference type="Pfam" id="PF00358">
    <property type="entry name" value="PTS_EIIA_1"/>
    <property type="match status" value="1"/>
</dbReference>
<keyword evidence="5" id="KW-0598">Phosphotransferase system</keyword>
<evidence type="ECO:0000256" key="4">
    <source>
        <dbReference type="ARBA" id="ARBA00022679"/>
    </source>
</evidence>
<evidence type="ECO:0000256" key="7">
    <source>
        <dbReference type="ARBA" id="ARBA00039163"/>
    </source>
</evidence>
<proteinExistence type="predicted"/>
<evidence type="ECO:0000256" key="8">
    <source>
        <dbReference type="ARBA" id="ARBA00042296"/>
    </source>
</evidence>
<dbReference type="InterPro" id="IPR050890">
    <property type="entry name" value="PTS_EIIA_component"/>
</dbReference>
<dbReference type="SUPFAM" id="SSF51261">
    <property type="entry name" value="Duplicated hybrid motif"/>
    <property type="match status" value="1"/>
</dbReference>
<dbReference type="Gene3D" id="2.70.70.10">
    <property type="entry name" value="Glucose Permease (Domain IIA)"/>
    <property type="match status" value="1"/>
</dbReference>
<keyword evidence="13" id="KW-1185">Reference proteome</keyword>
<feature type="domain" description="PTS EIIA type-1" evidence="11">
    <location>
        <begin position="36"/>
        <end position="140"/>
    </location>
</feature>
<comment type="subcellular location">
    <subcellularLocation>
        <location evidence="1">Cytoplasm</location>
    </subcellularLocation>
</comment>
<evidence type="ECO:0000256" key="3">
    <source>
        <dbReference type="ARBA" id="ARBA00022597"/>
    </source>
</evidence>
<organism evidence="12 13">
    <name type="scientific">Paraglaciecola mesophila</name>
    <dbReference type="NCBI Taxonomy" id="197222"/>
    <lineage>
        <taxon>Bacteria</taxon>
        <taxon>Pseudomonadati</taxon>
        <taxon>Pseudomonadota</taxon>
        <taxon>Gammaproteobacteria</taxon>
        <taxon>Alteromonadales</taxon>
        <taxon>Alteromonadaceae</taxon>
        <taxon>Paraglaciecola</taxon>
    </lineage>
</organism>
<dbReference type="RefSeq" id="WP_342881069.1">
    <property type="nucleotide sequence ID" value="NZ_JBBMQS010000002.1"/>
</dbReference>
<gene>
    <name evidence="12" type="ORF">WNY77_04815</name>
</gene>
<dbReference type="Proteomes" id="UP001461163">
    <property type="component" value="Unassembled WGS sequence"/>
</dbReference>
<evidence type="ECO:0000259" key="11">
    <source>
        <dbReference type="PROSITE" id="PS51093"/>
    </source>
</evidence>
<keyword evidence="4" id="KW-0808">Transferase</keyword>
<dbReference type="PANTHER" id="PTHR45008">
    <property type="entry name" value="PTS SYSTEM GLUCOSE-SPECIFIC EIIA COMPONENT"/>
    <property type="match status" value="1"/>
</dbReference>
<name>A0ABU9SS36_9ALTE</name>
<evidence type="ECO:0000256" key="9">
    <source>
        <dbReference type="ARBA" id="ARBA00042526"/>
    </source>
</evidence>
<evidence type="ECO:0000256" key="1">
    <source>
        <dbReference type="ARBA" id="ARBA00004496"/>
    </source>
</evidence>
<dbReference type="EMBL" id="JBBMQS010000002">
    <property type="protein sequence ID" value="MEM5496712.1"/>
    <property type="molecule type" value="Genomic_DNA"/>
</dbReference>
<keyword evidence="3 12" id="KW-0762">Sugar transport</keyword>
<protein>
    <recommendedName>
        <fullName evidence="7">PTS system glucose-specific EIIA component</fullName>
    </recommendedName>
    <alternativeName>
        <fullName evidence="10">EIIA-Glc</fullName>
    </alternativeName>
    <alternativeName>
        <fullName evidence="9">EIII-Glc</fullName>
    </alternativeName>
    <alternativeName>
        <fullName evidence="8">Glucose-specific phosphotransferase enzyme IIA component</fullName>
    </alternativeName>
</protein>
<evidence type="ECO:0000256" key="5">
    <source>
        <dbReference type="ARBA" id="ARBA00022683"/>
    </source>
</evidence>
<accession>A0ABU9SS36</accession>
<evidence type="ECO:0000256" key="6">
    <source>
        <dbReference type="ARBA" id="ARBA00022777"/>
    </source>
</evidence>